<evidence type="ECO:0000256" key="3">
    <source>
        <dbReference type="ARBA" id="ARBA00023125"/>
    </source>
</evidence>
<evidence type="ECO:0000313" key="7">
    <source>
        <dbReference type="Proteomes" id="UP000287330"/>
    </source>
</evidence>
<dbReference type="GO" id="GO:0043565">
    <property type="term" value="F:sequence-specific DNA binding"/>
    <property type="evidence" value="ECO:0007669"/>
    <property type="project" value="TreeGrafter"/>
</dbReference>
<dbReference type="Proteomes" id="UP000287330">
    <property type="component" value="Unassembled WGS sequence"/>
</dbReference>
<dbReference type="InterPro" id="IPR058163">
    <property type="entry name" value="LysR-type_TF_proteobact-type"/>
</dbReference>
<name>A0A432YAY5_9GAMM</name>
<dbReference type="InterPro" id="IPR000847">
    <property type="entry name" value="LysR_HTH_N"/>
</dbReference>
<dbReference type="InterPro" id="IPR005119">
    <property type="entry name" value="LysR_subst-bd"/>
</dbReference>
<evidence type="ECO:0000259" key="5">
    <source>
        <dbReference type="PROSITE" id="PS50931"/>
    </source>
</evidence>
<keyword evidence="7" id="KW-1185">Reference proteome</keyword>
<keyword evidence="4" id="KW-0804">Transcription</keyword>
<evidence type="ECO:0000313" key="6">
    <source>
        <dbReference type="EMBL" id="RUO58093.1"/>
    </source>
</evidence>
<organism evidence="6 7">
    <name type="scientific">Idiomarina fontislapidosi</name>
    <dbReference type="NCBI Taxonomy" id="263723"/>
    <lineage>
        <taxon>Bacteria</taxon>
        <taxon>Pseudomonadati</taxon>
        <taxon>Pseudomonadota</taxon>
        <taxon>Gammaproteobacteria</taxon>
        <taxon>Alteromonadales</taxon>
        <taxon>Idiomarinaceae</taxon>
        <taxon>Idiomarina</taxon>
    </lineage>
</organism>
<dbReference type="SUPFAM" id="SSF53850">
    <property type="entry name" value="Periplasmic binding protein-like II"/>
    <property type="match status" value="1"/>
</dbReference>
<dbReference type="InterPro" id="IPR036388">
    <property type="entry name" value="WH-like_DNA-bd_sf"/>
</dbReference>
<keyword evidence="3" id="KW-0238">DNA-binding</keyword>
<dbReference type="OrthoDB" id="5526340at2"/>
<dbReference type="PANTHER" id="PTHR30537:SF26">
    <property type="entry name" value="GLYCINE CLEAVAGE SYSTEM TRANSCRIPTIONAL ACTIVATOR"/>
    <property type="match status" value="1"/>
</dbReference>
<dbReference type="EMBL" id="PIPV01000001">
    <property type="protein sequence ID" value="RUO58093.1"/>
    <property type="molecule type" value="Genomic_DNA"/>
</dbReference>
<gene>
    <name evidence="6" type="ORF">CWE25_00375</name>
</gene>
<dbReference type="PANTHER" id="PTHR30537">
    <property type="entry name" value="HTH-TYPE TRANSCRIPTIONAL REGULATOR"/>
    <property type="match status" value="1"/>
</dbReference>
<dbReference type="SUPFAM" id="SSF46785">
    <property type="entry name" value="Winged helix' DNA-binding domain"/>
    <property type="match status" value="1"/>
</dbReference>
<evidence type="ECO:0000256" key="2">
    <source>
        <dbReference type="ARBA" id="ARBA00023015"/>
    </source>
</evidence>
<dbReference type="InterPro" id="IPR036390">
    <property type="entry name" value="WH_DNA-bd_sf"/>
</dbReference>
<evidence type="ECO:0000256" key="1">
    <source>
        <dbReference type="ARBA" id="ARBA00009437"/>
    </source>
</evidence>
<reference evidence="7" key="1">
    <citation type="journal article" date="2018" name="Front. Microbiol.">
        <title>Genome-Based Analysis Reveals the Taxonomy and Diversity of the Family Idiomarinaceae.</title>
        <authorList>
            <person name="Liu Y."/>
            <person name="Lai Q."/>
            <person name="Shao Z."/>
        </authorList>
    </citation>
    <scope>NUCLEOTIDE SEQUENCE [LARGE SCALE GENOMIC DNA]</scope>
    <source>
        <strain evidence="7">F23</strain>
    </source>
</reference>
<proteinExistence type="inferred from homology"/>
<dbReference type="GO" id="GO:0003700">
    <property type="term" value="F:DNA-binding transcription factor activity"/>
    <property type="evidence" value="ECO:0007669"/>
    <property type="project" value="InterPro"/>
</dbReference>
<accession>A0A432YAY5</accession>
<dbReference type="FunFam" id="1.10.10.10:FF:000001">
    <property type="entry name" value="LysR family transcriptional regulator"/>
    <property type="match status" value="1"/>
</dbReference>
<dbReference type="Gene3D" id="3.40.190.10">
    <property type="entry name" value="Periplasmic binding protein-like II"/>
    <property type="match status" value="2"/>
</dbReference>
<comment type="caution">
    <text evidence="6">The sequence shown here is derived from an EMBL/GenBank/DDBJ whole genome shotgun (WGS) entry which is preliminary data.</text>
</comment>
<sequence length="303" mass="34669">MSVPFRSIHYFAMVARRSSFSKAAEELFVSQSAVSHQIKLLEERLGQALFIRKGRQLLLTAAGEAFYQNIEEPLAHIEREFSQLQQGDAGFVRLASYGSLAVKWLIPAVDRFRQRYPNVDLTLTMLTEDGGFERALADCFITTQPPKSGFEVTHLYDEYLYPYCSYDIRSRLQDLRDPSALAAFPLLSATYTFAHGTPGYDWKMWFKQGGMRLPSQAKVHHFSHLLLAAEAAKHSHGIALLNEFMTTQREREQELVRLPMHGLNTGDRFYFVAPSTLSNRSSIKVLRDWLVELCQSQQAMSRY</sequence>
<dbReference type="Pfam" id="PF00126">
    <property type="entry name" value="HTH_1"/>
    <property type="match status" value="1"/>
</dbReference>
<comment type="similarity">
    <text evidence="1">Belongs to the LysR transcriptional regulatory family.</text>
</comment>
<dbReference type="AlphaFoldDB" id="A0A432YAY5"/>
<dbReference type="Gene3D" id="1.10.10.10">
    <property type="entry name" value="Winged helix-like DNA-binding domain superfamily/Winged helix DNA-binding domain"/>
    <property type="match status" value="1"/>
</dbReference>
<keyword evidence="2" id="KW-0805">Transcription regulation</keyword>
<protein>
    <submittedName>
        <fullName evidence="6">LysR family transcriptional regulator</fullName>
    </submittedName>
</protein>
<feature type="domain" description="HTH lysR-type" evidence="5">
    <location>
        <begin position="3"/>
        <end position="60"/>
    </location>
</feature>
<dbReference type="GO" id="GO:0006351">
    <property type="term" value="P:DNA-templated transcription"/>
    <property type="evidence" value="ECO:0007669"/>
    <property type="project" value="TreeGrafter"/>
</dbReference>
<dbReference type="Pfam" id="PF03466">
    <property type="entry name" value="LysR_substrate"/>
    <property type="match status" value="1"/>
</dbReference>
<dbReference type="PROSITE" id="PS50931">
    <property type="entry name" value="HTH_LYSR"/>
    <property type="match status" value="1"/>
</dbReference>
<dbReference type="PRINTS" id="PR00039">
    <property type="entry name" value="HTHLYSR"/>
</dbReference>
<dbReference type="RefSeq" id="WP_110572069.1">
    <property type="nucleotide sequence ID" value="NZ_PIPV01000001.1"/>
</dbReference>
<evidence type="ECO:0000256" key="4">
    <source>
        <dbReference type="ARBA" id="ARBA00023163"/>
    </source>
</evidence>